<dbReference type="Proteomes" id="UP000058114">
    <property type="component" value="Chromosome"/>
</dbReference>
<name>A0A0S2SLQ6_9GAMM</name>
<protein>
    <submittedName>
        <fullName evidence="2">Uncharacterized protein</fullName>
    </submittedName>
</protein>
<proteinExistence type="predicted"/>
<dbReference type="AlphaFoldDB" id="A0A0S2SLQ6"/>
<keyword evidence="1" id="KW-1133">Transmembrane helix</keyword>
<feature type="transmembrane region" description="Helical" evidence="1">
    <location>
        <begin position="84"/>
        <end position="103"/>
    </location>
</feature>
<reference evidence="3" key="1">
    <citation type="submission" date="2015-10" db="EMBL/GenBank/DDBJ databases">
        <title>Complete Genome Sequence of Aeromonas schubertii strain WL1483.</title>
        <authorList>
            <person name="Liu L."/>
        </authorList>
    </citation>
    <scope>NUCLEOTIDE SEQUENCE [LARGE SCALE GENOMIC DNA]</scope>
    <source>
        <strain evidence="3">WL1483</strain>
    </source>
</reference>
<evidence type="ECO:0000313" key="2">
    <source>
        <dbReference type="EMBL" id="ALP42627.1"/>
    </source>
</evidence>
<dbReference type="PATRIC" id="fig|652.5.peg.3817"/>
<accession>A0A0S2SLQ6</accession>
<keyword evidence="1" id="KW-0812">Transmembrane</keyword>
<feature type="transmembrane region" description="Helical" evidence="1">
    <location>
        <begin position="20"/>
        <end position="42"/>
    </location>
</feature>
<keyword evidence="1" id="KW-0472">Membrane</keyword>
<dbReference type="RefSeq" id="WP_060587463.1">
    <property type="nucleotide sequence ID" value="NZ_CP013067.1"/>
</dbReference>
<dbReference type="KEGG" id="asr:WL1483_3208"/>
<organism evidence="2 3">
    <name type="scientific">Aeromonas schubertii</name>
    <dbReference type="NCBI Taxonomy" id="652"/>
    <lineage>
        <taxon>Bacteria</taxon>
        <taxon>Pseudomonadati</taxon>
        <taxon>Pseudomonadota</taxon>
        <taxon>Gammaproteobacteria</taxon>
        <taxon>Aeromonadales</taxon>
        <taxon>Aeromonadaceae</taxon>
        <taxon>Aeromonas</taxon>
    </lineage>
</organism>
<reference evidence="2 3" key="2">
    <citation type="journal article" date="2016" name="Genome Announc.">
        <title>Complete Genome Sequence of the Highly Virulent Aeromonas schubertii Strain WL1483, Isolated from Diseased Snakehead Fish (Channa argus) in China.</title>
        <authorList>
            <person name="Liu L."/>
            <person name="Li N."/>
            <person name="Zhang D."/>
            <person name="Fu X."/>
            <person name="Shi C."/>
            <person name="Lin Q."/>
            <person name="Hao G."/>
        </authorList>
    </citation>
    <scope>NUCLEOTIDE SEQUENCE [LARGE SCALE GENOMIC DNA]</scope>
    <source>
        <strain evidence="2 3">WL1483</strain>
    </source>
</reference>
<evidence type="ECO:0000256" key="1">
    <source>
        <dbReference type="SAM" id="Phobius"/>
    </source>
</evidence>
<dbReference type="EMBL" id="CP013067">
    <property type="protein sequence ID" value="ALP42627.1"/>
    <property type="molecule type" value="Genomic_DNA"/>
</dbReference>
<evidence type="ECO:0000313" key="3">
    <source>
        <dbReference type="Proteomes" id="UP000058114"/>
    </source>
</evidence>
<gene>
    <name evidence="2" type="ORF">WL1483_3208</name>
</gene>
<sequence length="111" mass="12325">MERLKDLLVTLVMEPGVLKFVGGLLMTLSIAAIMLGARAFLFEGRIERAFSRFQTIADGKATLPTPPGLFDQWPVIQAMIPETLVGLIGWLLLLVSGWMMASFGKQIERIY</sequence>